<name>A0ABR0AUN5_9CRUS</name>
<sequence length="184" mass="20488">MSLMTSYQGKSCSHATISGWVKSSIIAISDFGHQRGAKFHIFTLGTSKRADEKKKRIDERDPQPSLSIWLIPIISDHHCDAWTRLFLLEMLDGGSQRHSTVLKSQSAKKTKTGTFLVIKHRIALPFGLTEQREAESVLPKICDENSGTQILPKEPSSNTLKAIRIRSATNLLLRCSTSLKSKNA</sequence>
<keyword evidence="2" id="KW-1185">Reference proteome</keyword>
<comment type="caution">
    <text evidence="1">The sequence shown here is derived from an EMBL/GenBank/DDBJ whole genome shotgun (WGS) entry which is preliminary data.</text>
</comment>
<reference evidence="1 2" key="1">
    <citation type="journal article" date="2023" name="Nucleic Acids Res.">
        <title>The hologenome of Daphnia magna reveals possible DNA methylation and microbiome-mediated evolution of the host genome.</title>
        <authorList>
            <person name="Chaturvedi A."/>
            <person name="Li X."/>
            <person name="Dhandapani V."/>
            <person name="Marshall H."/>
            <person name="Kissane S."/>
            <person name="Cuenca-Cambronero M."/>
            <person name="Asole G."/>
            <person name="Calvet F."/>
            <person name="Ruiz-Romero M."/>
            <person name="Marangio P."/>
            <person name="Guigo R."/>
            <person name="Rago D."/>
            <person name="Mirbahai L."/>
            <person name="Eastwood N."/>
            <person name="Colbourne J.K."/>
            <person name="Zhou J."/>
            <person name="Mallon E."/>
            <person name="Orsini L."/>
        </authorList>
    </citation>
    <scope>NUCLEOTIDE SEQUENCE [LARGE SCALE GENOMIC DNA]</scope>
    <source>
        <strain evidence="1">LRV0_1</strain>
    </source>
</reference>
<proteinExistence type="predicted"/>
<protein>
    <submittedName>
        <fullName evidence="1">Uncharacterized protein</fullName>
    </submittedName>
</protein>
<evidence type="ECO:0000313" key="1">
    <source>
        <dbReference type="EMBL" id="KAK4028841.1"/>
    </source>
</evidence>
<gene>
    <name evidence="1" type="ORF">OUZ56_021860</name>
</gene>
<dbReference type="EMBL" id="JAOYFB010000039">
    <property type="protein sequence ID" value="KAK4028841.1"/>
    <property type="molecule type" value="Genomic_DNA"/>
</dbReference>
<accession>A0ABR0AUN5</accession>
<dbReference type="Proteomes" id="UP001234178">
    <property type="component" value="Unassembled WGS sequence"/>
</dbReference>
<organism evidence="1 2">
    <name type="scientific">Daphnia magna</name>
    <dbReference type="NCBI Taxonomy" id="35525"/>
    <lineage>
        <taxon>Eukaryota</taxon>
        <taxon>Metazoa</taxon>
        <taxon>Ecdysozoa</taxon>
        <taxon>Arthropoda</taxon>
        <taxon>Crustacea</taxon>
        <taxon>Branchiopoda</taxon>
        <taxon>Diplostraca</taxon>
        <taxon>Cladocera</taxon>
        <taxon>Anomopoda</taxon>
        <taxon>Daphniidae</taxon>
        <taxon>Daphnia</taxon>
    </lineage>
</organism>
<evidence type="ECO:0000313" key="2">
    <source>
        <dbReference type="Proteomes" id="UP001234178"/>
    </source>
</evidence>